<evidence type="ECO:0000256" key="2">
    <source>
        <dbReference type="SAM" id="Phobius"/>
    </source>
</evidence>
<keyword evidence="2" id="KW-0472">Membrane</keyword>
<organism evidence="3 4">
    <name type="scientific">Hungatella hathewayi WAL-18680</name>
    <dbReference type="NCBI Taxonomy" id="742737"/>
    <lineage>
        <taxon>Bacteria</taxon>
        <taxon>Bacillati</taxon>
        <taxon>Bacillota</taxon>
        <taxon>Clostridia</taxon>
        <taxon>Lachnospirales</taxon>
        <taxon>Lachnospiraceae</taxon>
        <taxon>Hungatella</taxon>
    </lineage>
</organism>
<evidence type="ECO:0000256" key="1">
    <source>
        <dbReference type="SAM" id="MobiDB-lite"/>
    </source>
</evidence>
<feature type="compositionally biased region" description="Low complexity" evidence="1">
    <location>
        <begin position="12"/>
        <end position="27"/>
    </location>
</feature>
<dbReference type="EMBL" id="ADLN01000072">
    <property type="protein sequence ID" value="EHI59209.1"/>
    <property type="molecule type" value="Genomic_DNA"/>
</dbReference>
<feature type="compositionally biased region" description="Low complexity" evidence="1">
    <location>
        <begin position="36"/>
        <end position="67"/>
    </location>
</feature>
<reference evidence="3 4" key="1">
    <citation type="submission" date="2011-08" db="EMBL/GenBank/DDBJ databases">
        <title>The Genome Sequence of Clostridium hathewayi WAL-18680.</title>
        <authorList>
            <consortium name="The Broad Institute Genome Sequencing Platform"/>
            <person name="Earl A."/>
            <person name="Ward D."/>
            <person name="Feldgarden M."/>
            <person name="Gevers D."/>
            <person name="Finegold S.M."/>
            <person name="Summanen P.H."/>
            <person name="Molitoris D.R."/>
            <person name="Song M."/>
            <person name="Daigneault M."/>
            <person name="Allen-Vercoe E."/>
            <person name="Young S.K."/>
            <person name="Zeng Q."/>
            <person name="Gargeya S."/>
            <person name="Fitzgerald M."/>
            <person name="Haas B."/>
            <person name="Abouelleil A."/>
            <person name="Alvarado L."/>
            <person name="Arachchi H.M."/>
            <person name="Berlin A."/>
            <person name="Brown A."/>
            <person name="Chapman S.B."/>
            <person name="Chen Z."/>
            <person name="Dunbar C."/>
            <person name="Freedman E."/>
            <person name="Gearin G."/>
            <person name="Gellesch M."/>
            <person name="Goldberg J."/>
            <person name="Griggs A."/>
            <person name="Gujja S."/>
            <person name="Heiman D."/>
            <person name="Howarth C."/>
            <person name="Larson L."/>
            <person name="Lui A."/>
            <person name="MacDonald P.J.P."/>
            <person name="Montmayeur A."/>
            <person name="Murphy C."/>
            <person name="Neiman D."/>
            <person name="Pearson M."/>
            <person name="Priest M."/>
            <person name="Roberts A."/>
            <person name="Saif S."/>
            <person name="Shea T."/>
            <person name="Shenoy N."/>
            <person name="Sisk P."/>
            <person name="Stolte C."/>
            <person name="Sykes S."/>
            <person name="Wortman J."/>
            <person name="Nusbaum C."/>
            <person name="Birren B."/>
        </authorList>
    </citation>
    <scope>NUCLEOTIDE SEQUENCE [LARGE SCALE GENOMIC DNA]</scope>
    <source>
        <strain evidence="3 4">WAL-18680</strain>
    </source>
</reference>
<gene>
    <name evidence="3" type="ORF">HMPREF9473_02807</name>
</gene>
<dbReference type="AlphaFoldDB" id="G5IH29"/>
<dbReference type="PATRIC" id="fig|742737.3.peg.2812"/>
<feature type="transmembrane region" description="Helical" evidence="2">
    <location>
        <begin position="81"/>
        <end position="101"/>
    </location>
</feature>
<feature type="region of interest" description="Disordered" evidence="1">
    <location>
        <begin position="1"/>
        <end position="73"/>
    </location>
</feature>
<keyword evidence="2" id="KW-1133">Transmembrane helix</keyword>
<keyword evidence="2" id="KW-0812">Transmembrane</keyword>
<keyword evidence="4" id="KW-1185">Reference proteome</keyword>
<name>G5IH29_9FIRM</name>
<accession>G5IH29</accession>
<dbReference type="RefSeq" id="WP_006780784.1">
    <property type="nucleotide sequence ID" value="NZ_CP040506.1"/>
</dbReference>
<evidence type="ECO:0000313" key="4">
    <source>
        <dbReference type="Proteomes" id="UP000005384"/>
    </source>
</evidence>
<proteinExistence type="predicted"/>
<comment type="caution">
    <text evidence="3">The sequence shown here is derived from an EMBL/GenBank/DDBJ whole genome shotgun (WGS) entry which is preliminary data.</text>
</comment>
<protein>
    <submittedName>
        <fullName evidence="3">Uncharacterized protein</fullName>
    </submittedName>
</protein>
<evidence type="ECO:0000313" key="3">
    <source>
        <dbReference type="EMBL" id="EHI59209.1"/>
    </source>
</evidence>
<feature type="compositionally biased region" description="Basic and acidic residues" evidence="1">
    <location>
        <begin position="1"/>
        <end position="10"/>
    </location>
</feature>
<sequence length="244" mass="27011">MEKKSQKHLENQPSQASQAKQPSQVKQTSQAKQTGQAKQTSQTRQSSQTKQSSQAEQSSQTGQSSQKRQTRAGRRRAHRRLWYLCLACAGGLAIVLLGARVCMARDSLQSQVQAQIDIQPDQNAKSGILHVGEMQEIAAGDFWVVMNQLPTMEEGSISCNIEYENPESNHYSARVSLYLKEDGKLLGSTRRVDPGSYVESISLERELAPGEHPVTVRLELFEKKTPVAEMSIDITLRVKGGNTS</sequence>
<dbReference type="Proteomes" id="UP000005384">
    <property type="component" value="Unassembled WGS sequence"/>
</dbReference>
<dbReference type="HOGENOM" id="CLU_094165_0_0_9"/>